<feature type="region of interest" description="Disordered" evidence="1">
    <location>
        <begin position="250"/>
        <end position="288"/>
    </location>
</feature>
<dbReference type="InterPro" id="IPR016187">
    <property type="entry name" value="CTDL_fold"/>
</dbReference>
<keyword evidence="3" id="KW-0732">Signal</keyword>
<comment type="caution">
    <text evidence="5">The sequence shown here is derived from an EMBL/GenBank/DDBJ whole genome shotgun (WGS) entry which is preliminary data.</text>
</comment>
<reference evidence="5 6" key="1">
    <citation type="submission" date="2024-02" db="EMBL/GenBank/DDBJ databases">
        <title>Chromosome-scale genome assembly of the rough periwinkle Littorina saxatilis.</title>
        <authorList>
            <person name="De Jode A."/>
            <person name="Faria R."/>
            <person name="Formenti G."/>
            <person name="Sims Y."/>
            <person name="Smith T.P."/>
            <person name="Tracey A."/>
            <person name="Wood J.M.D."/>
            <person name="Zagrodzka Z.B."/>
            <person name="Johannesson K."/>
            <person name="Butlin R.K."/>
            <person name="Leder E.H."/>
        </authorList>
    </citation>
    <scope>NUCLEOTIDE SEQUENCE [LARGE SCALE GENOMIC DNA]</scope>
    <source>
        <strain evidence="5">Snail1</strain>
        <tissue evidence="5">Muscle</tissue>
    </source>
</reference>
<keyword evidence="2" id="KW-1133">Transmembrane helix</keyword>
<gene>
    <name evidence="5" type="ORF">V1264_003711</name>
</gene>
<feature type="signal peptide" evidence="3">
    <location>
        <begin position="1"/>
        <end position="18"/>
    </location>
</feature>
<feature type="region of interest" description="Disordered" evidence="1">
    <location>
        <begin position="359"/>
        <end position="518"/>
    </location>
</feature>
<evidence type="ECO:0000256" key="3">
    <source>
        <dbReference type="SAM" id="SignalP"/>
    </source>
</evidence>
<evidence type="ECO:0000313" key="6">
    <source>
        <dbReference type="Proteomes" id="UP001374579"/>
    </source>
</evidence>
<sequence length="615" mass="66218">MAAAYCFLLLATILGVTGQSPALHWTIYPEVNGNGCLTWNEASRFCAERGGHLPTLNSDLPLKGIYEFVKKWDNKGVLNTEFWTGLYSQHPGSTPGQWEGDCTQTAVQTSYAWRTSSNEPDNLDAELCVRMNREGTWQTKQCDADYAVVCQFDLERCWNEHVENKGLAWSQTWGAVIANSREACWEKCLTEPTIGIECMAAVWATDTGVCMLVKTEDFLKESDFQNKNNHHVMLKRCFTSGIDSSITQYDFENDNSDPQPACPCGSDPPPYPDLGCSQPTTTQPPQASTTLDITSEATESLTTVTTQHPTTFAKDSVSTDSVAKDSVSSTDSLTQDPKAVATTSLTTMVTFSLTSDVRRPASPVVTQDASGDTSPATRLSGSRSTDDVDTPTAPDTGVQSTDTAPDTGVQSTDTAPDTGVQSTDTAPDTGVQSTDTAPDTGVQSTDTAPDTGVQSTDTAPDTGVQSTDTAPDTGVQSTDTAPDTGVQSTDTAGTRPEDTTLPMLGGPSPHNNTDTGRRLLCPCAKTACRRKTTTTPRPSGDLDPDLIPRKSTRLYRDSVSTVWDRQPAGNVVMAVAVISVTSGLFFLFIVCDLDRLKRCFGDKKERERERGETEG</sequence>
<protein>
    <recommendedName>
        <fullName evidence="4">C-type lectin domain-containing protein</fullName>
    </recommendedName>
</protein>
<dbReference type="InterPro" id="IPR001304">
    <property type="entry name" value="C-type_lectin-like"/>
</dbReference>
<name>A0AAN9B5D6_9CAEN</name>
<dbReference type="SMART" id="SM00034">
    <property type="entry name" value="CLECT"/>
    <property type="match status" value="1"/>
</dbReference>
<feature type="domain" description="C-type lectin" evidence="4">
    <location>
        <begin position="38"/>
        <end position="151"/>
    </location>
</feature>
<keyword evidence="2" id="KW-0812">Transmembrane</keyword>
<evidence type="ECO:0000256" key="2">
    <source>
        <dbReference type="SAM" id="Phobius"/>
    </source>
</evidence>
<keyword evidence="2" id="KW-0472">Membrane</keyword>
<dbReference type="InterPro" id="IPR016186">
    <property type="entry name" value="C-type_lectin-like/link_sf"/>
</dbReference>
<evidence type="ECO:0000256" key="1">
    <source>
        <dbReference type="SAM" id="MobiDB-lite"/>
    </source>
</evidence>
<dbReference type="Gene3D" id="3.10.100.10">
    <property type="entry name" value="Mannose-Binding Protein A, subunit A"/>
    <property type="match status" value="1"/>
</dbReference>
<proteinExistence type="predicted"/>
<dbReference type="PROSITE" id="PS50041">
    <property type="entry name" value="C_TYPE_LECTIN_2"/>
    <property type="match status" value="1"/>
</dbReference>
<dbReference type="CDD" id="cd00037">
    <property type="entry name" value="CLECT"/>
    <property type="match status" value="1"/>
</dbReference>
<dbReference type="AlphaFoldDB" id="A0AAN9B5D6"/>
<feature type="transmembrane region" description="Helical" evidence="2">
    <location>
        <begin position="571"/>
        <end position="591"/>
    </location>
</feature>
<dbReference type="Pfam" id="PF00059">
    <property type="entry name" value="Lectin_C"/>
    <property type="match status" value="1"/>
</dbReference>
<dbReference type="EMBL" id="JBAMIC010000012">
    <property type="protein sequence ID" value="KAK7099596.1"/>
    <property type="molecule type" value="Genomic_DNA"/>
</dbReference>
<feature type="compositionally biased region" description="Polar residues" evidence="1">
    <location>
        <begin position="397"/>
        <end position="492"/>
    </location>
</feature>
<accession>A0AAN9B5D6</accession>
<dbReference type="SUPFAM" id="SSF56436">
    <property type="entry name" value="C-type lectin-like"/>
    <property type="match status" value="1"/>
</dbReference>
<evidence type="ECO:0000313" key="5">
    <source>
        <dbReference type="EMBL" id="KAK7099596.1"/>
    </source>
</evidence>
<dbReference type="Proteomes" id="UP001374579">
    <property type="component" value="Unassembled WGS sequence"/>
</dbReference>
<feature type="chain" id="PRO_5042857658" description="C-type lectin domain-containing protein" evidence="3">
    <location>
        <begin position="19"/>
        <end position="615"/>
    </location>
</feature>
<evidence type="ECO:0000259" key="4">
    <source>
        <dbReference type="PROSITE" id="PS50041"/>
    </source>
</evidence>
<keyword evidence="6" id="KW-1185">Reference proteome</keyword>
<feature type="compositionally biased region" description="Polar residues" evidence="1">
    <location>
        <begin position="364"/>
        <end position="383"/>
    </location>
</feature>
<organism evidence="5 6">
    <name type="scientific">Littorina saxatilis</name>
    <dbReference type="NCBI Taxonomy" id="31220"/>
    <lineage>
        <taxon>Eukaryota</taxon>
        <taxon>Metazoa</taxon>
        <taxon>Spiralia</taxon>
        <taxon>Lophotrochozoa</taxon>
        <taxon>Mollusca</taxon>
        <taxon>Gastropoda</taxon>
        <taxon>Caenogastropoda</taxon>
        <taxon>Littorinimorpha</taxon>
        <taxon>Littorinoidea</taxon>
        <taxon>Littorinidae</taxon>
        <taxon>Littorina</taxon>
    </lineage>
</organism>